<feature type="transmembrane region" description="Helical" evidence="7">
    <location>
        <begin position="93"/>
        <end position="112"/>
    </location>
</feature>
<keyword evidence="5 9" id="KW-0418">Kinase</keyword>
<dbReference type="InterPro" id="IPR003661">
    <property type="entry name" value="HisK_dim/P_dom"/>
</dbReference>
<dbReference type="CDD" id="cd00075">
    <property type="entry name" value="HATPase"/>
    <property type="match status" value="1"/>
</dbReference>
<dbReference type="Pfam" id="PF00512">
    <property type="entry name" value="HisKA"/>
    <property type="match status" value="1"/>
</dbReference>
<dbReference type="Pfam" id="PF02518">
    <property type="entry name" value="HATPase_c"/>
    <property type="match status" value="1"/>
</dbReference>
<accession>A0A1I1BUX7</accession>
<evidence type="ECO:0000256" key="4">
    <source>
        <dbReference type="ARBA" id="ARBA00022679"/>
    </source>
</evidence>
<dbReference type="InterPro" id="IPR005467">
    <property type="entry name" value="His_kinase_dom"/>
</dbReference>
<dbReference type="FunFam" id="3.30.565.10:FF:000006">
    <property type="entry name" value="Sensor histidine kinase WalK"/>
    <property type="match status" value="1"/>
</dbReference>
<dbReference type="SMART" id="SM00388">
    <property type="entry name" value="HisKA"/>
    <property type="match status" value="1"/>
</dbReference>
<dbReference type="SMART" id="SM00387">
    <property type="entry name" value="HATPase_c"/>
    <property type="match status" value="1"/>
</dbReference>
<evidence type="ECO:0000256" key="3">
    <source>
        <dbReference type="ARBA" id="ARBA00022553"/>
    </source>
</evidence>
<evidence type="ECO:0000259" key="8">
    <source>
        <dbReference type="PROSITE" id="PS50109"/>
    </source>
</evidence>
<evidence type="ECO:0000313" key="10">
    <source>
        <dbReference type="Proteomes" id="UP000198790"/>
    </source>
</evidence>
<evidence type="ECO:0000256" key="1">
    <source>
        <dbReference type="ARBA" id="ARBA00000085"/>
    </source>
</evidence>
<protein>
    <recommendedName>
        <fullName evidence="2">histidine kinase</fullName>
        <ecNumber evidence="2">2.7.13.3</ecNumber>
    </recommendedName>
</protein>
<reference evidence="9 10" key="1">
    <citation type="submission" date="2016-10" db="EMBL/GenBank/DDBJ databases">
        <authorList>
            <person name="de Groot N.N."/>
        </authorList>
    </citation>
    <scope>NUCLEOTIDE SEQUENCE [LARGE SCALE GENOMIC DNA]</scope>
    <source>
        <strain evidence="9 10">DSM 23399</strain>
    </source>
</reference>
<keyword evidence="7" id="KW-1133">Transmembrane helix</keyword>
<dbReference type="EC" id="2.7.13.3" evidence="2"/>
<proteinExistence type="predicted"/>
<keyword evidence="3" id="KW-0597">Phosphoprotein</keyword>
<dbReference type="InterPro" id="IPR003594">
    <property type="entry name" value="HATPase_dom"/>
</dbReference>
<dbReference type="PROSITE" id="PS50109">
    <property type="entry name" value="HIS_KIN"/>
    <property type="match status" value="1"/>
</dbReference>
<dbReference type="PRINTS" id="PR00344">
    <property type="entry name" value="BCTRLSENSOR"/>
</dbReference>
<dbReference type="EMBL" id="FOKK01000018">
    <property type="protein sequence ID" value="SFB54209.1"/>
    <property type="molecule type" value="Genomic_DNA"/>
</dbReference>
<dbReference type="AlphaFoldDB" id="A0A1I1BUX7"/>
<dbReference type="Proteomes" id="UP000198790">
    <property type="component" value="Unassembled WGS sequence"/>
</dbReference>
<gene>
    <name evidence="9" type="ORF">SAMN04489723_11850</name>
</gene>
<keyword evidence="10" id="KW-1185">Reference proteome</keyword>
<evidence type="ECO:0000256" key="5">
    <source>
        <dbReference type="ARBA" id="ARBA00022777"/>
    </source>
</evidence>
<dbReference type="InterPro" id="IPR036890">
    <property type="entry name" value="HATPase_C_sf"/>
</dbReference>
<evidence type="ECO:0000256" key="6">
    <source>
        <dbReference type="ARBA" id="ARBA00023012"/>
    </source>
</evidence>
<keyword evidence="7" id="KW-0472">Membrane</keyword>
<name>A0A1I1BUX7_9BACT</name>
<feature type="transmembrane region" description="Helical" evidence="7">
    <location>
        <begin position="147"/>
        <end position="164"/>
    </location>
</feature>
<dbReference type="PANTHER" id="PTHR43711:SF1">
    <property type="entry name" value="HISTIDINE KINASE 1"/>
    <property type="match status" value="1"/>
</dbReference>
<feature type="transmembrane region" description="Helical" evidence="7">
    <location>
        <begin position="6"/>
        <end position="28"/>
    </location>
</feature>
<evidence type="ECO:0000256" key="2">
    <source>
        <dbReference type="ARBA" id="ARBA00012438"/>
    </source>
</evidence>
<feature type="transmembrane region" description="Helical" evidence="7">
    <location>
        <begin position="118"/>
        <end position="140"/>
    </location>
</feature>
<keyword evidence="6" id="KW-0902">Two-component regulatory system</keyword>
<dbReference type="PANTHER" id="PTHR43711">
    <property type="entry name" value="TWO-COMPONENT HISTIDINE KINASE"/>
    <property type="match status" value="1"/>
</dbReference>
<feature type="domain" description="Histidine kinase" evidence="8">
    <location>
        <begin position="242"/>
        <end position="458"/>
    </location>
</feature>
<dbReference type="InterPro" id="IPR050736">
    <property type="entry name" value="Sensor_HK_Regulatory"/>
</dbReference>
<keyword evidence="7" id="KW-0812">Transmembrane</keyword>
<dbReference type="CDD" id="cd00082">
    <property type="entry name" value="HisKA"/>
    <property type="match status" value="1"/>
</dbReference>
<dbReference type="InterPro" id="IPR004358">
    <property type="entry name" value="Sig_transdc_His_kin-like_C"/>
</dbReference>
<keyword evidence="4" id="KW-0808">Transferase</keyword>
<organism evidence="9 10">
    <name type="scientific">Algoriphagus aquimarinus</name>
    <dbReference type="NCBI Taxonomy" id="237018"/>
    <lineage>
        <taxon>Bacteria</taxon>
        <taxon>Pseudomonadati</taxon>
        <taxon>Bacteroidota</taxon>
        <taxon>Cytophagia</taxon>
        <taxon>Cytophagales</taxon>
        <taxon>Cyclobacteriaceae</taxon>
        <taxon>Algoriphagus</taxon>
    </lineage>
</organism>
<dbReference type="OrthoDB" id="1269247at2"/>
<dbReference type="GO" id="GO:0000155">
    <property type="term" value="F:phosphorelay sensor kinase activity"/>
    <property type="evidence" value="ECO:0007669"/>
    <property type="project" value="InterPro"/>
</dbReference>
<evidence type="ECO:0000313" key="9">
    <source>
        <dbReference type="EMBL" id="SFB54209.1"/>
    </source>
</evidence>
<feature type="transmembrane region" description="Helical" evidence="7">
    <location>
        <begin position="184"/>
        <end position="207"/>
    </location>
</feature>
<dbReference type="SUPFAM" id="SSF55874">
    <property type="entry name" value="ATPase domain of HSP90 chaperone/DNA topoisomerase II/histidine kinase"/>
    <property type="match status" value="1"/>
</dbReference>
<dbReference type="SUPFAM" id="SSF47384">
    <property type="entry name" value="Homodimeric domain of signal transducing histidine kinase"/>
    <property type="match status" value="1"/>
</dbReference>
<dbReference type="Gene3D" id="3.30.565.10">
    <property type="entry name" value="Histidine kinase-like ATPase, C-terminal domain"/>
    <property type="match status" value="1"/>
</dbReference>
<feature type="transmembrane region" description="Helical" evidence="7">
    <location>
        <begin position="35"/>
        <end position="55"/>
    </location>
</feature>
<dbReference type="STRING" id="237018.SAMN04489723_11850"/>
<evidence type="ECO:0000256" key="7">
    <source>
        <dbReference type="SAM" id="Phobius"/>
    </source>
</evidence>
<feature type="transmembrane region" description="Helical" evidence="7">
    <location>
        <begin position="67"/>
        <end position="86"/>
    </location>
</feature>
<dbReference type="InterPro" id="IPR036097">
    <property type="entry name" value="HisK_dim/P_sf"/>
</dbReference>
<dbReference type="Gene3D" id="1.10.287.130">
    <property type="match status" value="1"/>
</dbReference>
<sequence>MALDYPSILFFLALNNLFIIALFIYQYFYHHKRWYLLLVALGIAFQVIAIVLFNFRAHFPPLFSTRISSFLMISSFALTSFGLLSFDGKIRKKLMWVFIVAVFLTFFWGLIIEENNTILNVVRIASSSFFFGVGSFYLFTHKSKYKSALLISGVLLIYSLFQLVRASYIYQLDQSYIYATNSSIGNWFLIISLFVISGSCIGFIMLLKEIDQKTILEKNIIIQQSKLKLEEFHQTQNKLFSIIAHDLRNPFNNIIGLSELLKESDMDGVESVEYIDLINSTAKNTLNLLDNLLNWAKSQTGDLSFISEKVILSKVLNEILWLKESLAKAKNISLNYAPTDEIELYTDRNILGTILRNLISNAIKFTNQGGSITVLATTNEHEVEISICDNGVGMSEETIRKIFDPSTTMTSLGTDNEGGSGLGLVLCREFVKRLDGHLWVESVEGQGSNFKFTLPLASKVLPSSSFVSKVV</sequence>
<comment type="catalytic activity">
    <reaction evidence="1">
        <text>ATP + protein L-histidine = ADP + protein N-phospho-L-histidine.</text>
        <dbReference type="EC" id="2.7.13.3"/>
    </reaction>
</comment>